<evidence type="ECO:0000256" key="1">
    <source>
        <dbReference type="SAM" id="Phobius"/>
    </source>
</evidence>
<dbReference type="AlphaFoldDB" id="A0A0M5L0P4"/>
<organism evidence="2 3">
    <name type="scientific">Candidatus Pseudothioglobus singularis PS1</name>
    <dbReference type="NCBI Taxonomy" id="1125411"/>
    <lineage>
        <taxon>Bacteria</taxon>
        <taxon>Pseudomonadati</taxon>
        <taxon>Pseudomonadota</taxon>
        <taxon>Gammaproteobacteria</taxon>
        <taxon>Candidatus Pseudothioglobaceae</taxon>
        <taxon>Candidatus Pseudothioglobus</taxon>
    </lineage>
</organism>
<evidence type="ECO:0000313" key="3">
    <source>
        <dbReference type="Proteomes" id="UP000068905"/>
    </source>
</evidence>
<sequence length="46" mass="4999">MSNQEIRDIPKLVAVCLGVMAAMFIVVYLGILTLLQYLPAAESFVG</sequence>
<dbReference type="EMBL" id="CP006911">
    <property type="protein sequence ID" value="ALE02810.1"/>
    <property type="molecule type" value="Genomic_DNA"/>
</dbReference>
<keyword evidence="1" id="KW-0812">Transmembrane</keyword>
<dbReference type="Proteomes" id="UP000068905">
    <property type="component" value="Chromosome"/>
</dbReference>
<dbReference type="RefSeq" id="WP_156736151.1">
    <property type="nucleotide sequence ID" value="NZ_CP006911.1"/>
</dbReference>
<name>A0A0M5L0P4_9GAMM</name>
<keyword evidence="1" id="KW-1133">Transmembrane helix</keyword>
<feature type="transmembrane region" description="Helical" evidence="1">
    <location>
        <begin position="12"/>
        <end position="38"/>
    </location>
</feature>
<proteinExistence type="predicted"/>
<dbReference type="KEGG" id="tsn:W908_08515"/>
<keyword evidence="3" id="KW-1185">Reference proteome</keyword>
<evidence type="ECO:0000313" key="2">
    <source>
        <dbReference type="EMBL" id="ALE02810.1"/>
    </source>
</evidence>
<gene>
    <name evidence="2" type="ORF">W908_08515</name>
</gene>
<reference evidence="2 3" key="1">
    <citation type="journal article" date="2015" name="Genome Announc.">
        <title>Genome Sequence of 'Candidatus Thioglobus singularis' Strain PS1, a Mixotroph from the SUP05 Clade of Marine Gammaproteobacteria.</title>
        <authorList>
            <person name="Marshall K.T."/>
            <person name="Morris R.M."/>
        </authorList>
    </citation>
    <scope>NUCLEOTIDE SEQUENCE [LARGE SCALE GENOMIC DNA]</scope>
    <source>
        <strain evidence="2 3">PS1</strain>
    </source>
</reference>
<protein>
    <submittedName>
        <fullName evidence="2">Uncharacterized protein</fullName>
    </submittedName>
</protein>
<accession>A0A0M5L0P4</accession>
<dbReference type="STRING" id="1125411.W908_08515"/>
<keyword evidence="1" id="KW-0472">Membrane</keyword>